<sequence length="70" mass="7860">MISKYTLAFFALLLLLASTAKAHSYKLDNYVQEAFANNENLRQHSFEQDKSIILPLGDLINPVYSLVSIG</sequence>
<dbReference type="EMBL" id="FTOR01000004">
    <property type="protein sequence ID" value="SIT16018.1"/>
    <property type="molecule type" value="Genomic_DNA"/>
</dbReference>
<reference evidence="3" key="1">
    <citation type="submission" date="2017-01" db="EMBL/GenBank/DDBJ databases">
        <authorList>
            <person name="Varghese N."/>
            <person name="Submissions S."/>
        </authorList>
    </citation>
    <scope>NUCLEOTIDE SEQUENCE [LARGE SCALE GENOMIC DNA]</scope>
    <source>
        <strain evidence="3">DSM 21054</strain>
    </source>
</reference>
<name>A0A1N7PZG8_9BACT</name>
<dbReference type="AlphaFoldDB" id="A0A1N7PZG8"/>
<protein>
    <submittedName>
        <fullName evidence="2">Uncharacterized protein</fullName>
    </submittedName>
</protein>
<organism evidence="2 3">
    <name type="scientific">Filimonas lacunae</name>
    <dbReference type="NCBI Taxonomy" id="477680"/>
    <lineage>
        <taxon>Bacteria</taxon>
        <taxon>Pseudomonadati</taxon>
        <taxon>Bacteroidota</taxon>
        <taxon>Chitinophagia</taxon>
        <taxon>Chitinophagales</taxon>
        <taxon>Chitinophagaceae</taxon>
        <taxon>Filimonas</taxon>
    </lineage>
</organism>
<evidence type="ECO:0000313" key="3">
    <source>
        <dbReference type="Proteomes" id="UP000186917"/>
    </source>
</evidence>
<dbReference type="Proteomes" id="UP000186917">
    <property type="component" value="Unassembled WGS sequence"/>
</dbReference>
<gene>
    <name evidence="2" type="ORF">SAMN05421788_104212</name>
</gene>
<evidence type="ECO:0000256" key="1">
    <source>
        <dbReference type="SAM" id="SignalP"/>
    </source>
</evidence>
<dbReference type="STRING" id="477680.SAMN05421788_104212"/>
<proteinExistence type="predicted"/>
<accession>A0A1N7PZG8</accession>
<keyword evidence="3" id="KW-1185">Reference proteome</keyword>
<keyword evidence="1" id="KW-0732">Signal</keyword>
<feature type="chain" id="PRO_5013383454" evidence="1">
    <location>
        <begin position="23"/>
        <end position="70"/>
    </location>
</feature>
<feature type="signal peptide" evidence="1">
    <location>
        <begin position="1"/>
        <end position="22"/>
    </location>
</feature>
<evidence type="ECO:0000313" key="2">
    <source>
        <dbReference type="EMBL" id="SIT16018.1"/>
    </source>
</evidence>